<dbReference type="Gene3D" id="2.60.120.330">
    <property type="entry name" value="B-lactam Antibiotic, Isopenicillin N Synthase, Chain"/>
    <property type="match status" value="1"/>
</dbReference>
<organism evidence="7">
    <name type="scientific">Selaginella moellendorffii</name>
    <name type="common">Spikemoss</name>
    <dbReference type="NCBI Taxonomy" id="88036"/>
    <lineage>
        <taxon>Eukaryota</taxon>
        <taxon>Viridiplantae</taxon>
        <taxon>Streptophyta</taxon>
        <taxon>Embryophyta</taxon>
        <taxon>Tracheophyta</taxon>
        <taxon>Lycopodiopsida</taxon>
        <taxon>Selaginellales</taxon>
        <taxon>Selaginellaceae</taxon>
        <taxon>Selaginella</taxon>
    </lineage>
</organism>
<dbReference type="InterPro" id="IPR005123">
    <property type="entry name" value="Oxoglu/Fe-dep_dioxygenase_dom"/>
</dbReference>
<comment type="similarity">
    <text evidence="3">Belongs to the iron/ascorbate-dependent oxidoreductase family.</text>
</comment>
<dbReference type="Pfam" id="PF03171">
    <property type="entry name" value="2OG-FeII_Oxy"/>
    <property type="match status" value="1"/>
</dbReference>
<dbReference type="InterPro" id="IPR027443">
    <property type="entry name" value="IPNS-like_sf"/>
</dbReference>
<dbReference type="SUPFAM" id="SSF51197">
    <property type="entry name" value="Clavaminate synthase-like"/>
    <property type="match status" value="1"/>
</dbReference>
<dbReference type="OMA" id="FWHVDVM"/>
<dbReference type="GO" id="GO:0016706">
    <property type="term" value="F:2-oxoglutarate-dependent dioxygenase activity"/>
    <property type="evidence" value="ECO:0000318"/>
    <property type="project" value="GO_Central"/>
</dbReference>
<evidence type="ECO:0000259" key="5">
    <source>
        <dbReference type="PROSITE" id="PS51471"/>
    </source>
</evidence>
<evidence type="ECO:0000313" key="6">
    <source>
        <dbReference type="EMBL" id="EFJ09797.1"/>
    </source>
</evidence>
<keyword evidence="7" id="KW-1185">Reference proteome</keyword>
<accession>D8T0S4</accession>
<dbReference type="STRING" id="88036.D8T0S4"/>
<dbReference type="OrthoDB" id="288590at2759"/>
<evidence type="ECO:0000256" key="3">
    <source>
        <dbReference type="RuleBase" id="RU003682"/>
    </source>
</evidence>
<dbReference type="InterPro" id="IPR044861">
    <property type="entry name" value="IPNS-like_FE2OG_OXY"/>
</dbReference>
<dbReference type="InterPro" id="IPR026992">
    <property type="entry name" value="DIOX_N"/>
</dbReference>
<dbReference type="InParanoid" id="D8T0S4"/>
<dbReference type="PANTHER" id="PTHR47990">
    <property type="entry name" value="2-OXOGLUTARATE (2OG) AND FE(II)-DEPENDENT OXYGENASE SUPERFAMILY PROTEIN-RELATED"/>
    <property type="match status" value="1"/>
</dbReference>
<dbReference type="KEGG" id="smo:SELMODRAFT_450793"/>
<dbReference type="Gramene" id="EFJ09797">
    <property type="protein sequence ID" value="EFJ09797"/>
    <property type="gene ID" value="SELMODRAFT_450793"/>
</dbReference>
<evidence type="ECO:0000256" key="4">
    <source>
        <dbReference type="SAM" id="MobiDB-lite"/>
    </source>
</evidence>
<evidence type="ECO:0000256" key="1">
    <source>
        <dbReference type="ARBA" id="ARBA00022723"/>
    </source>
</evidence>
<dbReference type="HOGENOM" id="CLU_010119_16_3_1"/>
<gene>
    <name evidence="6" type="primary">GA3ox-2</name>
    <name evidence="6" type="ORF">SELMODRAFT_450793</name>
</gene>
<reference evidence="6 7" key="1">
    <citation type="journal article" date="2011" name="Science">
        <title>The Selaginella genome identifies genetic changes associated with the evolution of vascular plants.</title>
        <authorList>
            <person name="Banks J.A."/>
            <person name="Nishiyama T."/>
            <person name="Hasebe M."/>
            <person name="Bowman J.L."/>
            <person name="Gribskov M."/>
            <person name="dePamphilis C."/>
            <person name="Albert V.A."/>
            <person name="Aono N."/>
            <person name="Aoyama T."/>
            <person name="Ambrose B.A."/>
            <person name="Ashton N.W."/>
            <person name="Axtell M.J."/>
            <person name="Barker E."/>
            <person name="Barker M.S."/>
            <person name="Bennetzen J.L."/>
            <person name="Bonawitz N.D."/>
            <person name="Chapple C."/>
            <person name="Cheng C."/>
            <person name="Correa L.G."/>
            <person name="Dacre M."/>
            <person name="DeBarry J."/>
            <person name="Dreyer I."/>
            <person name="Elias M."/>
            <person name="Engstrom E.M."/>
            <person name="Estelle M."/>
            <person name="Feng L."/>
            <person name="Finet C."/>
            <person name="Floyd S.K."/>
            <person name="Frommer W.B."/>
            <person name="Fujita T."/>
            <person name="Gramzow L."/>
            <person name="Gutensohn M."/>
            <person name="Harholt J."/>
            <person name="Hattori M."/>
            <person name="Heyl A."/>
            <person name="Hirai T."/>
            <person name="Hiwatashi Y."/>
            <person name="Ishikawa M."/>
            <person name="Iwata M."/>
            <person name="Karol K.G."/>
            <person name="Koehler B."/>
            <person name="Kolukisaoglu U."/>
            <person name="Kubo M."/>
            <person name="Kurata T."/>
            <person name="Lalonde S."/>
            <person name="Li K."/>
            <person name="Li Y."/>
            <person name="Litt A."/>
            <person name="Lyons E."/>
            <person name="Manning G."/>
            <person name="Maruyama T."/>
            <person name="Michael T.P."/>
            <person name="Mikami K."/>
            <person name="Miyazaki S."/>
            <person name="Morinaga S."/>
            <person name="Murata T."/>
            <person name="Mueller-Roeber B."/>
            <person name="Nelson D.R."/>
            <person name="Obara M."/>
            <person name="Oguri Y."/>
            <person name="Olmstead R.G."/>
            <person name="Onodera N."/>
            <person name="Petersen B.L."/>
            <person name="Pils B."/>
            <person name="Prigge M."/>
            <person name="Rensing S.A."/>
            <person name="Riano-Pachon D.M."/>
            <person name="Roberts A.W."/>
            <person name="Sato Y."/>
            <person name="Scheller H.V."/>
            <person name="Schulz B."/>
            <person name="Schulz C."/>
            <person name="Shakirov E.V."/>
            <person name="Shibagaki N."/>
            <person name="Shinohara N."/>
            <person name="Shippen D.E."/>
            <person name="Soerensen I."/>
            <person name="Sotooka R."/>
            <person name="Sugimoto N."/>
            <person name="Sugita M."/>
            <person name="Sumikawa N."/>
            <person name="Tanurdzic M."/>
            <person name="Theissen G."/>
            <person name="Ulvskov P."/>
            <person name="Wakazuki S."/>
            <person name="Weng J.K."/>
            <person name="Willats W.W."/>
            <person name="Wipf D."/>
            <person name="Wolf P.G."/>
            <person name="Yang L."/>
            <person name="Zimmer A.D."/>
            <person name="Zhu Q."/>
            <person name="Mitros T."/>
            <person name="Hellsten U."/>
            <person name="Loque D."/>
            <person name="Otillar R."/>
            <person name="Salamov A."/>
            <person name="Schmutz J."/>
            <person name="Shapiro H."/>
            <person name="Lindquist E."/>
            <person name="Lucas S."/>
            <person name="Rokhsar D."/>
            <person name="Grigoriev I.V."/>
        </authorList>
    </citation>
    <scope>NUCLEOTIDE SEQUENCE [LARGE SCALE GENOMIC DNA]</scope>
</reference>
<evidence type="ECO:0000313" key="7">
    <source>
        <dbReference type="Proteomes" id="UP000001514"/>
    </source>
</evidence>
<protein>
    <submittedName>
        <fullName evidence="6">Uncharacterized protein GA3ox-2</fullName>
    </submittedName>
</protein>
<dbReference type="FunCoup" id="D8T0S4">
    <property type="interactions" value="19"/>
</dbReference>
<dbReference type="InterPro" id="IPR050231">
    <property type="entry name" value="Iron_ascorbate_oxido_reductase"/>
</dbReference>
<evidence type="ECO:0000256" key="2">
    <source>
        <dbReference type="ARBA" id="ARBA00023004"/>
    </source>
</evidence>
<sequence>MMLGTTRLPSGLSQSPTPSSCGAQLLRSVSNVGSLSKMLERGQQLPEAYRWSSSETAAAEDDPAELEDEVVVPVINLAELDRSDERRKEICEEMRSACREWGAFQVVNHGVPDQVVERARRTSLDLFALPESDKLRAERPPGTLFGYGATRMASFFNRLMWSEAFTMMGSPHNNFEAYARKLCVHSEQDFCKSFEEYDKAMRGLALLITDLILHGLEASEERIHQHIRNFWGMIHMNFYPPCPSPSEAMGLASHTDSSCLTIMHQGSVGGLQVKRGDKWIAIKPVPGAFVIQVGDMLQLMSNNVFHSALHRALVNERFERLSLVYFFTPPPTVSICPIHPSKPLYRCLTWNEYLQVKAKLFMGALDHFLLPE</sequence>
<dbReference type="Pfam" id="PF14226">
    <property type="entry name" value="DIOX_N"/>
    <property type="match status" value="1"/>
</dbReference>
<dbReference type="PROSITE" id="PS51471">
    <property type="entry name" value="FE2OG_OXY"/>
    <property type="match status" value="1"/>
</dbReference>
<keyword evidence="2 3" id="KW-0408">Iron</keyword>
<keyword evidence="1 3" id="KW-0479">Metal-binding</keyword>
<dbReference type="GO" id="GO:0046872">
    <property type="term" value="F:metal ion binding"/>
    <property type="evidence" value="ECO:0007669"/>
    <property type="project" value="UniProtKB-KW"/>
</dbReference>
<dbReference type="eggNOG" id="KOG0143">
    <property type="taxonomic scope" value="Eukaryota"/>
</dbReference>
<feature type="domain" description="Fe2OG dioxygenase" evidence="5">
    <location>
        <begin position="229"/>
        <end position="329"/>
    </location>
</feature>
<keyword evidence="3" id="KW-0560">Oxidoreductase</keyword>
<name>D8T0S4_SELML</name>
<proteinExistence type="inferred from homology"/>
<dbReference type="Proteomes" id="UP000001514">
    <property type="component" value="Unassembled WGS sequence"/>
</dbReference>
<feature type="compositionally biased region" description="Polar residues" evidence="4">
    <location>
        <begin position="7"/>
        <end position="22"/>
    </location>
</feature>
<dbReference type="GeneID" id="9629842"/>
<dbReference type="AlphaFoldDB" id="D8T0S4"/>
<dbReference type="EMBL" id="GL377659">
    <property type="protein sequence ID" value="EFJ09797.1"/>
    <property type="molecule type" value="Genomic_DNA"/>
</dbReference>
<feature type="region of interest" description="Disordered" evidence="4">
    <location>
        <begin position="1"/>
        <end position="22"/>
    </location>
</feature>